<accession>A0A1I2KKI2</accession>
<feature type="transmembrane region" description="Helical" evidence="1">
    <location>
        <begin position="194"/>
        <end position="222"/>
    </location>
</feature>
<feature type="transmembrane region" description="Helical" evidence="1">
    <location>
        <begin position="21"/>
        <end position="49"/>
    </location>
</feature>
<organism evidence="2 3">
    <name type="scientific">Halobacillus alkaliphilus</name>
    <dbReference type="NCBI Taxonomy" id="396056"/>
    <lineage>
        <taxon>Bacteria</taxon>
        <taxon>Bacillati</taxon>
        <taxon>Bacillota</taxon>
        <taxon>Bacilli</taxon>
        <taxon>Bacillales</taxon>
        <taxon>Bacillaceae</taxon>
        <taxon>Halobacillus</taxon>
    </lineage>
</organism>
<feature type="transmembrane region" description="Helical" evidence="1">
    <location>
        <begin position="135"/>
        <end position="155"/>
    </location>
</feature>
<dbReference type="InterPro" id="IPR031617">
    <property type="entry name" value="PelG"/>
</dbReference>
<proteinExistence type="predicted"/>
<keyword evidence="1" id="KW-1133">Transmembrane helix</keyword>
<keyword evidence="3" id="KW-1185">Reference proteome</keyword>
<evidence type="ECO:0000313" key="3">
    <source>
        <dbReference type="Proteomes" id="UP000198897"/>
    </source>
</evidence>
<reference evidence="3" key="1">
    <citation type="submission" date="2016-10" db="EMBL/GenBank/DDBJ databases">
        <authorList>
            <person name="Varghese N."/>
            <person name="Submissions S."/>
        </authorList>
    </citation>
    <scope>NUCLEOTIDE SEQUENCE [LARGE SCALE GENOMIC DNA]</scope>
    <source>
        <strain evidence="3">FP5</strain>
    </source>
</reference>
<dbReference type="Proteomes" id="UP000198897">
    <property type="component" value="Unassembled WGS sequence"/>
</dbReference>
<evidence type="ECO:0000313" key="2">
    <source>
        <dbReference type="EMBL" id="SFF67512.1"/>
    </source>
</evidence>
<dbReference type="OrthoDB" id="37830at2"/>
<feature type="transmembrane region" description="Helical" evidence="1">
    <location>
        <begin position="283"/>
        <end position="302"/>
    </location>
</feature>
<dbReference type="Pfam" id="PF16933">
    <property type="entry name" value="PelG"/>
    <property type="match status" value="1"/>
</dbReference>
<sequence length="490" mass="56057">MAGIGFKLQRLFQEDYFSSRIKAYTFAGLVTSGPWLVVIGTIALIQWITSSFPFLNLEERRLFNISVAYCFIFSQVLFGIQQLIVTRYTADLFYQKRTGEVFSTFIGMTKVTLGLSLLSWSIFTGLSSLPFIYELLILTLYVTVNMIWVLFLFLSAAKFYQAVAYSFLSGGIVSFVLVWLVGRNMSSLPEFSHSASFFLLLSFTGGMIITLFGLLMCMLMTFPERSKQGQYSYLSYFDEFPSLFWTGFLYNVGIWVCNWVIWFGEGGSTLLDSFIYHRIYDTAIFWSYLTIIPAMIMFVVSLETRFYERYRVFYGYINEGGTLQQIKKSKKAMQLVLKQEMGKLIRSQGVISLLILLSAGYIVSFVALDSRIISIFRFTTVGAFSNAMVLVITLILLYFEDRRGAMYTSIVFFGLNLSLSLVFIPFGYDGYGLSFSIGSTCAFLFSVLRLVFFIEKVDYYAFCQPQAILTDKKRTPFSKMGSWLNKNTIL</sequence>
<dbReference type="RefSeq" id="WP_089750639.1">
    <property type="nucleotide sequence ID" value="NZ_FOOG01000005.1"/>
</dbReference>
<feature type="transmembrane region" description="Helical" evidence="1">
    <location>
        <begin position="432"/>
        <end position="452"/>
    </location>
</feature>
<dbReference type="EMBL" id="FOOG01000005">
    <property type="protein sequence ID" value="SFF67512.1"/>
    <property type="molecule type" value="Genomic_DNA"/>
</dbReference>
<keyword evidence="1" id="KW-0812">Transmembrane</keyword>
<feature type="transmembrane region" description="Helical" evidence="1">
    <location>
        <begin position="243"/>
        <end position="263"/>
    </location>
</feature>
<evidence type="ECO:0000256" key="1">
    <source>
        <dbReference type="SAM" id="Phobius"/>
    </source>
</evidence>
<dbReference type="AlphaFoldDB" id="A0A1I2KKI2"/>
<gene>
    <name evidence="2" type="ORF">SAMN05216353_10554</name>
</gene>
<feature type="transmembrane region" description="Helical" evidence="1">
    <location>
        <begin position="374"/>
        <end position="399"/>
    </location>
</feature>
<feature type="transmembrane region" description="Helical" evidence="1">
    <location>
        <begin position="406"/>
        <end position="426"/>
    </location>
</feature>
<feature type="transmembrane region" description="Helical" evidence="1">
    <location>
        <begin position="349"/>
        <end position="368"/>
    </location>
</feature>
<feature type="transmembrane region" description="Helical" evidence="1">
    <location>
        <begin position="101"/>
        <end position="123"/>
    </location>
</feature>
<keyword evidence="1" id="KW-0472">Membrane</keyword>
<protein>
    <submittedName>
        <fullName evidence="2">Uncharacterized membrane protein</fullName>
    </submittedName>
</protein>
<feature type="transmembrane region" description="Helical" evidence="1">
    <location>
        <begin position="162"/>
        <end position="182"/>
    </location>
</feature>
<name>A0A1I2KKI2_9BACI</name>
<feature type="transmembrane region" description="Helical" evidence="1">
    <location>
        <begin position="61"/>
        <end position="80"/>
    </location>
</feature>